<accession>A0A348B2P8</accession>
<dbReference type="InterPro" id="IPR042214">
    <property type="entry name" value="TruD_catalytic"/>
</dbReference>
<evidence type="ECO:0000313" key="5">
    <source>
        <dbReference type="EMBL" id="BBD72450.1"/>
    </source>
</evidence>
<dbReference type="InterPro" id="IPR020119">
    <property type="entry name" value="PsdUridine_synth_TruD_CS"/>
</dbReference>
<keyword evidence="2" id="KW-0819">tRNA processing</keyword>
<evidence type="ECO:0000256" key="2">
    <source>
        <dbReference type="ARBA" id="ARBA00022694"/>
    </source>
</evidence>
<dbReference type="GeneID" id="38666338"/>
<dbReference type="PANTHER" id="PTHR13326:SF21">
    <property type="entry name" value="PSEUDOURIDYLATE SYNTHASE PUS7L"/>
    <property type="match status" value="1"/>
</dbReference>
<reference evidence="6" key="4">
    <citation type="submission" date="2020-09" db="EMBL/GenBank/DDBJ databases">
        <authorList>
            <person name="Sun Q."/>
            <person name="Ohkuma M."/>
        </authorList>
    </citation>
    <scope>NUCLEOTIDE SEQUENCE</scope>
    <source>
        <strain evidence="6">JCM 31740</strain>
    </source>
</reference>
<dbReference type="RefSeq" id="WP_126449756.1">
    <property type="nucleotide sequence ID" value="NZ_AP018553.1"/>
</dbReference>
<dbReference type="InterPro" id="IPR001656">
    <property type="entry name" value="PsdUridine_synth_TruD"/>
</dbReference>
<evidence type="ECO:0000313" key="7">
    <source>
        <dbReference type="Proteomes" id="UP000276741"/>
    </source>
</evidence>
<reference evidence="7" key="2">
    <citation type="submission" date="2018-04" db="EMBL/GenBank/DDBJ databases">
        <title>Complete genome sequence of Sulfodiicoccus acidiphilus strain HS-1.</title>
        <authorList>
            <person name="Sakai H.D."/>
            <person name="Kurosawa N."/>
        </authorList>
    </citation>
    <scope>NUCLEOTIDE SEQUENCE [LARGE SCALE GENOMIC DNA]</scope>
    <source>
        <strain evidence="7">HS-1</strain>
    </source>
</reference>
<dbReference type="InterPro" id="IPR020103">
    <property type="entry name" value="PsdUridine_synth_cat_dom_sf"/>
</dbReference>
<dbReference type="OrthoDB" id="1798at2157"/>
<dbReference type="Proteomes" id="UP000276741">
    <property type="component" value="Chromosome"/>
</dbReference>
<feature type="domain" description="TRUD" evidence="4">
    <location>
        <begin position="154"/>
        <end position="364"/>
    </location>
</feature>
<dbReference type="Proteomes" id="UP000616143">
    <property type="component" value="Unassembled WGS sequence"/>
</dbReference>
<dbReference type="PANTHER" id="PTHR13326">
    <property type="entry name" value="TRNA PSEUDOURIDINE SYNTHASE D"/>
    <property type="match status" value="1"/>
</dbReference>
<dbReference type="GO" id="GO:0009982">
    <property type="term" value="F:pseudouridine synthase activity"/>
    <property type="evidence" value="ECO:0007669"/>
    <property type="project" value="InterPro"/>
</dbReference>
<evidence type="ECO:0000313" key="6">
    <source>
        <dbReference type="EMBL" id="GGT97055.1"/>
    </source>
</evidence>
<dbReference type="KEGG" id="sacd:HS1genome_0839"/>
<reference evidence="6" key="1">
    <citation type="journal article" date="2014" name="Int. J. Syst. Evol. Microbiol.">
        <title>Complete genome sequence of Corynebacterium casei LMG S-19264T (=DSM 44701T), isolated from a smear-ripened cheese.</title>
        <authorList>
            <consortium name="US DOE Joint Genome Institute (JGI-PGF)"/>
            <person name="Walter F."/>
            <person name="Albersmeier A."/>
            <person name="Kalinowski J."/>
            <person name="Ruckert C."/>
        </authorList>
    </citation>
    <scope>NUCLEOTIDE SEQUENCE</scope>
    <source>
        <strain evidence="6">JCM 31740</strain>
    </source>
</reference>
<comment type="similarity">
    <text evidence="1">Belongs to the pseudouridine synthase TruD family.</text>
</comment>
<dbReference type="PROSITE" id="PS50984">
    <property type="entry name" value="TRUD"/>
    <property type="match status" value="1"/>
</dbReference>
<dbReference type="Gene3D" id="3.30.2350.20">
    <property type="entry name" value="TruD, catalytic domain"/>
    <property type="match status" value="2"/>
</dbReference>
<dbReference type="PROSITE" id="PS01268">
    <property type="entry name" value="UPF0024"/>
    <property type="match status" value="1"/>
</dbReference>
<protein>
    <submittedName>
        <fullName evidence="5">tRNA pseudouridine synthase D</fullName>
    </submittedName>
</protein>
<dbReference type="Pfam" id="PF01142">
    <property type="entry name" value="TruD"/>
    <property type="match status" value="2"/>
</dbReference>
<dbReference type="InterPro" id="IPR011760">
    <property type="entry name" value="PsdUridine_synth_TruD_insert"/>
</dbReference>
<dbReference type="EMBL" id="AP018553">
    <property type="protein sequence ID" value="BBD72450.1"/>
    <property type="molecule type" value="Genomic_DNA"/>
</dbReference>
<proteinExistence type="inferred from homology"/>
<evidence type="ECO:0000259" key="4">
    <source>
        <dbReference type="PROSITE" id="PS50984"/>
    </source>
</evidence>
<dbReference type="EMBL" id="BMQS01000011">
    <property type="protein sequence ID" value="GGT97055.1"/>
    <property type="molecule type" value="Genomic_DNA"/>
</dbReference>
<dbReference type="GO" id="GO:0003723">
    <property type="term" value="F:RNA binding"/>
    <property type="evidence" value="ECO:0007669"/>
    <property type="project" value="InterPro"/>
</dbReference>
<sequence>MDLVVGMETYFINSWPPLLGKVVRPEGFKVRELVDGGTDVSSWKGGEDGKLAVYLLWKEGRDHFSVVRELASVLRAKPSYMGIKDADAVTLQLLTVPNMPNLPQVVEGRGFVARLVGRTNVRPSHYGNRFNITLDIEDTGELHRRANEISALRILPAFIGYQRFGTRRPVTHVIGKLISQRDWCGALSFLVSRPFLGEGPQGRAFREAVQRGELEKALELIPSYFKQERVVLSRYTKTSNCLEALKASLVPPAFFVEAYQSYLFNRYLSRVIHKSKRDTSLRLSTNFNECDEDCREIYLEEGIEKDSFRVKELKVSLRPIVRRAFMEVRDLEVIGNVLMFSLERGMYASVVLREILRGDPRLYT</sequence>
<evidence type="ECO:0000256" key="3">
    <source>
        <dbReference type="ARBA" id="ARBA00023235"/>
    </source>
</evidence>
<keyword evidence="7" id="KW-1185">Reference proteome</keyword>
<evidence type="ECO:0000256" key="1">
    <source>
        <dbReference type="ARBA" id="ARBA00007953"/>
    </source>
</evidence>
<organism evidence="5 7">
    <name type="scientific">Sulfodiicoccus acidiphilus</name>
    <dbReference type="NCBI Taxonomy" id="1670455"/>
    <lineage>
        <taxon>Archaea</taxon>
        <taxon>Thermoproteota</taxon>
        <taxon>Thermoprotei</taxon>
        <taxon>Sulfolobales</taxon>
        <taxon>Sulfolobaceae</taxon>
        <taxon>Sulfodiicoccus</taxon>
    </lineage>
</organism>
<dbReference type="GO" id="GO:0001522">
    <property type="term" value="P:pseudouridine synthesis"/>
    <property type="evidence" value="ECO:0007669"/>
    <property type="project" value="InterPro"/>
</dbReference>
<reference evidence="5" key="3">
    <citation type="journal article" date="2019" name="BMC Res. Notes">
        <title>Complete genome sequence of the Sulfodiicoccus acidiphilus strain HS-1T, the first crenarchaeon that lacks polB3, isolated from an acidic hot spring in Ohwaku-dani, Hakone, Japan.</title>
        <authorList>
            <person name="Sakai H.D."/>
            <person name="Kurosawa N."/>
        </authorList>
    </citation>
    <scope>NUCLEOTIDE SEQUENCE</scope>
    <source>
        <strain evidence="5">HS-1</strain>
    </source>
</reference>
<gene>
    <name evidence="6" type="ORF">GCM10007116_13190</name>
    <name evidence="5" type="ORF">HS1genome_0839</name>
</gene>
<keyword evidence="3" id="KW-0413">Isomerase</keyword>
<dbReference type="GO" id="GO:0008033">
    <property type="term" value="P:tRNA processing"/>
    <property type="evidence" value="ECO:0007669"/>
    <property type="project" value="UniProtKB-KW"/>
</dbReference>
<dbReference type="Gene3D" id="3.30.70.3160">
    <property type="match status" value="1"/>
</dbReference>
<dbReference type="AlphaFoldDB" id="A0A348B2P8"/>
<name>A0A348B2P8_9CREN</name>
<dbReference type="Gene3D" id="1.10.1510.30">
    <property type="match status" value="1"/>
</dbReference>
<dbReference type="SUPFAM" id="SSF55120">
    <property type="entry name" value="Pseudouridine synthase"/>
    <property type="match status" value="1"/>
</dbReference>